<dbReference type="InterPro" id="IPR001387">
    <property type="entry name" value="Cro/C1-type_HTH"/>
</dbReference>
<dbReference type="PANTHER" id="PTHR46558">
    <property type="entry name" value="TRACRIPTIONAL REGULATORY PROTEIN-RELATED-RELATED"/>
    <property type="match status" value="1"/>
</dbReference>
<sequence>MSIGSVLKERRIELGVKQEDLAEQMTVTVQTVSKWERNVTEPKASQVSKLSEVLNISEREICQGEFTTSKMDPLEFVRAVDVLMRSTPTTEMLIGIHKYVSDTEGFINTLKKASGYQGDPKNAESVEMAKMILGFIKSGAAKGSVQELKAMEEAANKVIADS</sequence>
<dbReference type="AlphaFoldDB" id="A0A2T5DVY3"/>
<dbReference type="PROSITE" id="PS50943">
    <property type="entry name" value="HTH_CROC1"/>
    <property type="match status" value="1"/>
</dbReference>
<dbReference type="InterPro" id="IPR010982">
    <property type="entry name" value="Lambda_DNA-bd_dom_sf"/>
</dbReference>
<gene>
    <name evidence="3" type="ORF">CWO36_25785</name>
</gene>
<dbReference type="SUPFAM" id="SSF47413">
    <property type="entry name" value="lambda repressor-like DNA-binding domains"/>
    <property type="match status" value="1"/>
</dbReference>
<comment type="caution">
    <text evidence="3">The sequence shown here is derived from an EMBL/GenBank/DDBJ whole genome shotgun (WGS) entry which is preliminary data.</text>
</comment>
<dbReference type="Proteomes" id="UP000244080">
    <property type="component" value="Unassembled WGS sequence"/>
</dbReference>
<dbReference type="PANTHER" id="PTHR46558:SF13">
    <property type="entry name" value="HTH-TYPE TRANSCRIPTIONAL REGULATOR IMMR"/>
    <property type="match status" value="1"/>
</dbReference>
<keyword evidence="1" id="KW-0238">DNA-binding</keyword>
<dbReference type="CDD" id="cd00093">
    <property type="entry name" value="HTH_XRE"/>
    <property type="match status" value="1"/>
</dbReference>
<evidence type="ECO:0000259" key="2">
    <source>
        <dbReference type="PROSITE" id="PS50943"/>
    </source>
</evidence>
<name>A0A2T5DVY3_VIBSP</name>
<organism evidence="3 4">
    <name type="scientific">Vibrio splendidus</name>
    <dbReference type="NCBI Taxonomy" id="29497"/>
    <lineage>
        <taxon>Bacteria</taxon>
        <taxon>Pseudomonadati</taxon>
        <taxon>Pseudomonadota</taxon>
        <taxon>Gammaproteobacteria</taxon>
        <taxon>Vibrionales</taxon>
        <taxon>Vibrionaceae</taxon>
        <taxon>Vibrio</taxon>
    </lineage>
</organism>
<evidence type="ECO:0000313" key="3">
    <source>
        <dbReference type="EMBL" id="PTP10536.1"/>
    </source>
</evidence>
<evidence type="ECO:0000256" key="1">
    <source>
        <dbReference type="ARBA" id="ARBA00023125"/>
    </source>
</evidence>
<feature type="domain" description="HTH cro/C1-type" evidence="2">
    <location>
        <begin position="7"/>
        <end position="61"/>
    </location>
</feature>
<reference evidence="3 4" key="1">
    <citation type="submission" date="2017-11" db="EMBL/GenBank/DDBJ databases">
        <title>Population delineation of vibrios coincides with oyster pathogenicity.</title>
        <authorList>
            <person name="Bruto M."/>
            <person name="Labreuche Y."/>
            <person name="James A."/>
            <person name="Piel D."/>
            <person name="Chenivesse S."/>
            <person name="Petton B."/>
            <person name="Polz M.F."/>
            <person name="Le Roux F."/>
        </authorList>
    </citation>
    <scope>NUCLEOTIDE SEQUENCE [LARGE SCALE GENOMIC DNA]</scope>
    <source>
        <strain evidence="3 4">1F_55</strain>
    </source>
</reference>
<evidence type="ECO:0000313" key="4">
    <source>
        <dbReference type="Proteomes" id="UP000244080"/>
    </source>
</evidence>
<dbReference type="EMBL" id="PIGA01000104">
    <property type="protein sequence ID" value="PTP10536.1"/>
    <property type="molecule type" value="Genomic_DNA"/>
</dbReference>
<dbReference type="Pfam" id="PF01381">
    <property type="entry name" value="HTH_3"/>
    <property type="match status" value="1"/>
</dbReference>
<dbReference type="Gene3D" id="1.10.260.40">
    <property type="entry name" value="lambda repressor-like DNA-binding domains"/>
    <property type="match status" value="1"/>
</dbReference>
<dbReference type="RefSeq" id="WP_017087774.1">
    <property type="nucleotide sequence ID" value="NZ_CAWNZY010000007.1"/>
</dbReference>
<accession>A0A2T5DVY3</accession>
<dbReference type="GO" id="GO:0003677">
    <property type="term" value="F:DNA binding"/>
    <property type="evidence" value="ECO:0007669"/>
    <property type="project" value="UniProtKB-KW"/>
</dbReference>
<protein>
    <submittedName>
        <fullName evidence="3">XRE family transcriptional regulator</fullName>
    </submittedName>
</protein>
<proteinExistence type="predicted"/>
<dbReference type="SMART" id="SM00530">
    <property type="entry name" value="HTH_XRE"/>
    <property type="match status" value="1"/>
</dbReference>